<dbReference type="EMBL" id="SPPD01000004">
    <property type="protein sequence ID" value="TFU98168.1"/>
    <property type="molecule type" value="Genomic_DNA"/>
</dbReference>
<sequence>MKRFTVIDVEAYLAKNIEHIDLIIEQVVFLLPKSYFYTPEINQSEFLAKRQELADCRKKLQFSAYRNDKSLHGRYKRLLVEYEKALLELSINKRSQLQEELLAETLEIKCACMLSLIQEYELLKHLREFR</sequence>
<organism evidence="1 2">
    <name type="scientific">Streptococcus cuniculi</name>
    <dbReference type="NCBI Taxonomy" id="1432788"/>
    <lineage>
        <taxon>Bacteria</taxon>
        <taxon>Bacillati</taxon>
        <taxon>Bacillota</taxon>
        <taxon>Bacilli</taxon>
        <taxon>Lactobacillales</taxon>
        <taxon>Streptococcaceae</taxon>
        <taxon>Streptococcus</taxon>
    </lineage>
</organism>
<gene>
    <name evidence="1" type="ORF">E4T82_03925</name>
</gene>
<dbReference type="RefSeq" id="WP_135181575.1">
    <property type="nucleotide sequence ID" value="NZ_JADGKZ010000004.1"/>
</dbReference>
<accession>A0A4Y9JDB0</accession>
<evidence type="ECO:0000313" key="1">
    <source>
        <dbReference type="EMBL" id="TFU98168.1"/>
    </source>
</evidence>
<dbReference type="OrthoDB" id="2232693at2"/>
<dbReference type="Proteomes" id="UP000297253">
    <property type="component" value="Unassembled WGS sequence"/>
</dbReference>
<name>A0A4Y9JDB0_9STRE</name>
<reference evidence="1 2" key="1">
    <citation type="submission" date="2019-03" db="EMBL/GenBank/DDBJ databases">
        <title>Diversity of the mouse oral microbiome.</title>
        <authorList>
            <person name="Joseph S."/>
            <person name="Aduse-Opoku J."/>
            <person name="Curtis M."/>
            <person name="Wade W."/>
            <person name="Hashim A."/>
        </authorList>
    </citation>
    <scope>NUCLEOTIDE SEQUENCE [LARGE SCALE GENOMIC DNA]</scope>
    <source>
        <strain evidence="1 2">WM131</strain>
    </source>
</reference>
<dbReference type="AlphaFoldDB" id="A0A4Y9JDB0"/>
<evidence type="ECO:0000313" key="2">
    <source>
        <dbReference type="Proteomes" id="UP000297253"/>
    </source>
</evidence>
<proteinExistence type="predicted"/>
<protein>
    <submittedName>
        <fullName evidence="1">Uncharacterized protein</fullName>
    </submittedName>
</protein>
<comment type="caution">
    <text evidence="1">The sequence shown here is derived from an EMBL/GenBank/DDBJ whole genome shotgun (WGS) entry which is preliminary data.</text>
</comment>